<proteinExistence type="predicted"/>
<dbReference type="Proteomes" id="UP001642409">
    <property type="component" value="Unassembled WGS sequence"/>
</dbReference>
<accession>A0ABP1ISK8</accession>
<reference evidence="1 2" key="1">
    <citation type="submission" date="2024-07" db="EMBL/GenBank/DDBJ databases">
        <authorList>
            <person name="Akdeniz Z."/>
        </authorList>
    </citation>
    <scope>NUCLEOTIDE SEQUENCE [LARGE SCALE GENOMIC DNA]</scope>
</reference>
<evidence type="ECO:0000313" key="2">
    <source>
        <dbReference type="Proteomes" id="UP001642409"/>
    </source>
</evidence>
<keyword evidence="2" id="KW-1185">Reference proteome</keyword>
<dbReference type="EMBL" id="CAXDID020000092">
    <property type="protein sequence ID" value="CAL6022764.1"/>
    <property type="molecule type" value="Genomic_DNA"/>
</dbReference>
<name>A0ABP1ISK8_9EUKA</name>
<protein>
    <submittedName>
        <fullName evidence="1">Uncharacterized protein</fullName>
    </submittedName>
</protein>
<organism evidence="1 2">
    <name type="scientific">Hexamita inflata</name>
    <dbReference type="NCBI Taxonomy" id="28002"/>
    <lineage>
        <taxon>Eukaryota</taxon>
        <taxon>Metamonada</taxon>
        <taxon>Diplomonadida</taxon>
        <taxon>Hexamitidae</taxon>
        <taxon>Hexamitinae</taxon>
        <taxon>Hexamita</taxon>
    </lineage>
</organism>
<evidence type="ECO:0000313" key="1">
    <source>
        <dbReference type="EMBL" id="CAL6022764.1"/>
    </source>
</evidence>
<gene>
    <name evidence="1" type="ORF">HINF_LOCUS28801</name>
</gene>
<comment type="caution">
    <text evidence="1">The sequence shown here is derived from an EMBL/GenBank/DDBJ whole genome shotgun (WGS) entry which is preliminary data.</text>
</comment>
<sequence>MPVLFAHDYSGSTRNALEYHSIAKKLVNELPNEAQFVLWDNNFEFVDRSKIIQVISQHDGRGSTEPSQIVKACNQANFSGELIILTDGEVGNVDQADQLIQQFGLTFTKVTVHIVNNNPNISVCAPFARKCPHEIILYSNGNIQKIAQVTKEDRKVIEIMEDVKTEEHFDQIYDSLHNVIQAATIGTVGDPILRDKVVLLRQRIVENKAKTVPKQLLDFETKILEKNIDDAVCIMHSMYKEYYCDEDEISTFESKMSKLINMCSGRLRNQFQLEIQSQRFATSVKAKQASAEILPEEQNNCYDMNQLLCPITFGESFEMVLLIKSPLTPLLGLLEKQHVDDCINNPLNAFKYPDFIKAIADHLDVYVSLEAYKQSFDQKVPLKKSPITGNDLCGALAFGSSNESAKVTDYTLAVLLAGGKLMGNINLWFSVIYFIIKGNPRMQKHLLPEIDSVVDPKKLYIVEINQNVRVQAERLGEMLPLFEKHMAWRLLNRKTFASLSGLSQFVVTKMNLAPAIWHILHSCLMNLPTHYDSLRLHVYHVDRFLDLLGLVDYHVDTRVLKHSLRLKAMLQLLKASKDQAIGAYENMSLCVKALTQGAIIINCDNIRERVLSVERPPAIILVDGPASEQQILQMLQKLPHAARCLPVSEISALFALVGPQLSASDIVLPYNWIAPDIAPLFEWSISTLHIQEQTRIFTTNVQICSNTARPYSIINNQIWQITAETIFGPLNDQIHSTRWFGQFIAKYKFYPTEEEFIVFLWNRLVKLGQTQKKTLPKLIQLNIKTDFEDHKELINLIEAKEFAKRWNASVYLHDRERIEKE</sequence>